<organism evidence="8 9">
    <name type="scientific">Jeotgalicoccus saudimassiliensis</name>
    <dbReference type="NCBI Taxonomy" id="1461582"/>
    <lineage>
        <taxon>Bacteria</taxon>
        <taxon>Bacillati</taxon>
        <taxon>Bacillota</taxon>
        <taxon>Bacilli</taxon>
        <taxon>Bacillales</taxon>
        <taxon>Staphylococcaceae</taxon>
        <taxon>Jeotgalicoccus</taxon>
    </lineage>
</organism>
<keyword evidence="2 4" id="KW-0663">Pyridoxal phosphate</keyword>
<evidence type="ECO:0000256" key="5">
    <source>
        <dbReference type="PIRSR" id="PIRSR600821-50"/>
    </source>
</evidence>
<comment type="pathway">
    <text evidence="4">Amino-acid biosynthesis; D-alanine biosynthesis; D-alanine from L-alanine: step 1/1.</text>
</comment>
<dbReference type="GO" id="GO:0009252">
    <property type="term" value="P:peptidoglycan biosynthetic process"/>
    <property type="evidence" value="ECO:0007669"/>
    <property type="project" value="TreeGrafter"/>
</dbReference>
<dbReference type="NCBIfam" id="TIGR00492">
    <property type="entry name" value="alr"/>
    <property type="match status" value="1"/>
</dbReference>
<dbReference type="HAMAP" id="MF_01201">
    <property type="entry name" value="Ala_racemase"/>
    <property type="match status" value="1"/>
</dbReference>
<feature type="modified residue" description="N6-(pyridoxal phosphate)lysine" evidence="4 5">
    <location>
        <position position="39"/>
    </location>
</feature>
<comment type="function">
    <text evidence="4">Catalyzes the interconversion of L-alanine and D-alanine. May also act on other amino acids.</text>
</comment>
<dbReference type="PRINTS" id="PR00992">
    <property type="entry name" value="ALARACEMASE"/>
</dbReference>
<dbReference type="Proteomes" id="UP000044136">
    <property type="component" value="Unassembled WGS sequence"/>
</dbReference>
<dbReference type="UniPathway" id="UPA00042">
    <property type="reaction ID" value="UER00497"/>
</dbReference>
<feature type="domain" description="Alanine racemase C-terminal" evidence="7">
    <location>
        <begin position="244"/>
        <end position="370"/>
    </location>
</feature>
<dbReference type="SMART" id="SM01005">
    <property type="entry name" value="Ala_racemase_C"/>
    <property type="match status" value="1"/>
</dbReference>
<feature type="active site" description="Proton acceptor; specific for L-alanine" evidence="4">
    <location>
        <position position="265"/>
    </location>
</feature>
<dbReference type="EC" id="5.1.1.1" evidence="4"/>
<proteinExistence type="inferred from homology"/>
<comment type="catalytic activity">
    <reaction evidence="4">
        <text>L-alanine = D-alanine</text>
        <dbReference type="Rhea" id="RHEA:20249"/>
        <dbReference type="ChEBI" id="CHEBI:57416"/>
        <dbReference type="ChEBI" id="CHEBI:57972"/>
        <dbReference type="EC" id="5.1.1.1"/>
    </reaction>
</comment>
<comment type="cofactor">
    <cofactor evidence="1 4 5">
        <name>pyridoxal 5'-phosphate</name>
        <dbReference type="ChEBI" id="CHEBI:597326"/>
    </cofactor>
</comment>
<evidence type="ECO:0000313" key="9">
    <source>
        <dbReference type="Proteomes" id="UP000044136"/>
    </source>
</evidence>
<keyword evidence="9" id="KW-1185">Reference proteome</keyword>
<gene>
    <name evidence="8" type="primary">alr1</name>
    <name evidence="8" type="ORF">BN1048_02067</name>
</gene>
<dbReference type="InterPro" id="IPR020622">
    <property type="entry name" value="Ala_racemase_pyridoxalP-BS"/>
</dbReference>
<sequence length="383" mass="42521">MSDKYYRNTVLDVNLGAIEKNYRAVQGINPEKTLIAVVKANAYGLGAKSVSEHLAGAGVTFFAVATLDEAIDLRMHGIKQKILVLGTVDPEHINKAIQHRIAVTAPGLKWLKAAKAAVNETYDKEVWMHIKVNTGMNRYGTSDIDEIKAMIKEINSFDRFIYEGIFSHFTSSDEDNDVTAGQFELFKSIVDEVERPEYVHISNSGGALTLKEDYTTAVRTGIALYGYYPSSWTAMETTVELTPAVKLTTEVSAVHHLEAGESISYGKKYTAPEKETVATLPIGYADGLLRRHNGYTVKLEGGTDCEIVGTICMDALMIRVPEHTDAGQRVRIIDDSEESGQSLESYSEYADTISYESLCTFGRRIPRRYTGKDIEEIYNEVIN</sequence>
<dbReference type="GO" id="GO:0030632">
    <property type="term" value="P:D-alanine biosynthetic process"/>
    <property type="evidence" value="ECO:0007669"/>
    <property type="project" value="UniProtKB-UniRule"/>
</dbReference>
<protein>
    <recommendedName>
        <fullName evidence="4">Alanine racemase</fullName>
        <ecNumber evidence="4">5.1.1.1</ecNumber>
    </recommendedName>
</protein>
<evidence type="ECO:0000256" key="6">
    <source>
        <dbReference type="PIRSR" id="PIRSR600821-52"/>
    </source>
</evidence>
<evidence type="ECO:0000313" key="8">
    <source>
        <dbReference type="EMBL" id="CEA03390.1"/>
    </source>
</evidence>
<dbReference type="SUPFAM" id="SSF50621">
    <property type="entry name" value="Alanine racemase C-terminal domain-like"/>
    <property type="match status" value="1"/>
</dbReference>
<dbReference type="FunFam" id="3.20.20.10:FF:000002">
    <property type="entry name" value="Alanine racemase"/>
    <property type="match status" value="1"/>
</dbReference>
<dbReference type="HOGENOM" id="CLU_028393_2_1_9"/>
<dbReference type="EMBL" id="CCSE01000001">
    <property type="protein sequence ID" value="CEA03390.1"/>
    <property type="molecule type" value="Genomic_DNA"/>
</dbReference>
<evidence type="ECO:0000259" key="7">
    <source>
        <dbReference type="SMART" id="SM01005"/>
    </source>
</evidence>
<dbReference type="InterPro" id="IPR029066">
    <property type="entry name" value="PLP-binding_barrel"/>
</dbReference>
<dbReference type="InterPro" id="IPR009006">
    <property type="entry name" value="Ala_racemase/Decarboxylase_C"/>
</dbReference>
<dbReference type="eggNOG" id="COG0787">
    <property type="taxonomic scope" value="Bacteria"/>
</dbReference>
<accession>A0A078MAS0</accession>
<dbReference type="Pfam" id="PF00842">
    <property type="entry name" value="Ala_racemase_C"/>
    <property type="match status" value="1"/>
</dbReference>
<reference evidence="8 9" key="1">
    <citation type="submission" date="2014-07" db="EMBL/GenBank/DDBJ databases">
        <authorList>
            <person name="Urmite Genomes Urmite Genomes"/>
        </authorList>
    </citation>
    <scope>NUCLEOTIDE SEQUENCE [LARGE SCALE GENOMIC DNA]</scope>
    <source>
        <strain evidence="8 9">13MG44_air</strain>
    </source>
</reference>
<comment type="similarity">
    <text evidence="4">Belongs to the alanine racemase family.</text>
</comment>
<dbReference type="InterPro" id="IPR001608">
    <property type="entry name" value="Ala_racemase_N"/>
</dbReference>
<dbReference type="InterPro" id="IPR000821">
    <property type="entry name" value="Ala_racemase"/>
</dbReference>
<dbReference type="SUPFAM" id="SSF51419">
    <property type="entry name" value="PLP-binding barrel"/>
    <property type="match status" value="1"/>
</dbReference>
<dbReference type="GO" id="GO:0008784">
    <property type="term" value="F:alanine racemase activity"/>
    <property type="evidence" value="ECO:0007669"/>
    <property type="project" value="UniProtKB-UniRule"/>
</dbReference>
<dbReference type="Pfam" id="PF01168">
    <property type="entry name" value="Ala_racemase_N"/>
    <property type="match status" value="1"/>
</dbReference>
<dbReference type="RefSeq" id="WP_035810925.1">
    <property type="nucleotide sequence ID" value="NZ_CCSE01000001.1"/>
</dbReference>
<dbReference type="GO" id="GO:0005829">
    <property type="term" value="C:cytosol"/>
    <property type="evidence" value="ECO:0007669"/>
    <property type="project" value="TreeGrafter"/>
</dbReference>
<dbReference type="CDD" id="cd00430">
    <property type="entry name" value="PLPDE_III_AR"/>
    <property type="match status" value="1"/>
</dbReference>
<evidence type="ECO:0000256" key="1">
    <source>
        <dbReference type="ARBA" id="ARBA00001933"/>
    </source>
</evidence>
<feature type="binding site" evidence="4 6">
    <location>
        <position position="138"/>
    </location>
    <ligand>
        <name>substrate</name>
    </ligand>
</feature>
<dbReference type="GO" id="GO:0030170">
    <property type="term" value="F:pyridoxal phosphate binding"/>
    <property type="evidence" value="ECO:0007669"/>
    <property type="project" value="UniProtKB-UniRule"/>
</dbReference>
<dbReference type="Gene3D" id="3.20.20.10">
    <property type="entry name" value="Alanine racemase"/>
    <property type="match status" value="1"/>
</dbReference>
<feature type="binding site" evidence="4 6">
    <location>
        <position position="313"/>
    </location>
    <ligand>
        <name>substrate</name>
    </ligand>
</feature>
<dbReference type="PANTHER" id="PTHR30511:SF0">
    <property type="entry name" value="ALANINE RACEMASE, CATABOLIC-RELATED"/>
    <property type="match status" value="1"/>
</dbReference>
<dbReference type="OrthoDB" id="9813814at2"/>
<dbReference type="Gene3D" id="2.40.37.10">
    <property type="entry name" value="Lyase, Ornithine Decarboxylase, Chain A, domain 1"/>
    <property type="match status" value="1"/>
</dbReference>
<feature type="active site" description="Proton acceptor; specific for D-alanine" evidence="4">
    <location>
        <position position="39"/>
    </location>
</feature>
<keyword evidence="3 4" id="KW-0413">Isomerase</keyword>
<evidence type="ECO:0000256" key="2">
    <source>
        <dbReference type="ARBA" id="ARBA00022898"/>
    </source>
</evidence>
<dbReference type="STRING" id="1461582.BN1048_02067"/>
<dbReference type="AlphaFoldDB" id="A0A078MAS0"/>
<evidence type="ECO:0000256" key="3">
    <source>
        <dbReference type="ARBA" id="ARBA00023235"/>
    </source>
</evidence>
<dbReference type="PANTHER" id="PTHR30511">
    <property type="entry name" value="ALANINE RACEMASE"/>
    <property type="match status" value="1"/>
</dbReference>
<dbReference type="InterPro" id="IPR011079">
    <property type="entry name" value="Ala_racemase_C"/>
</dbReference>
<dbReference type="PROSITE" id="PS00395">
    <property type="entry name" value="ALANINE_RACEMASE"/>
    <property type="match status" value="1"/>
</dbReference>
<name>A0A078MAS0_9STAP</name>
<evidence type="ECO:0000256" key="4">
    <source>
        <dbReference type="HAMAP-Rule" id="MF_01201"/>
    </source>
</evidence>